<reference evidence="2" key="1">
    <citation type="submission" date="2018-05" db="EMBL/GenBank/DDBJ databases">
        <title>Leptospira yasudae sp. nov. and Leptospira stimsonii sp. nov., two pathogenic species of the genus Leptospira isolated from environmental sources.</title>
        <authorList>
            <person name="Casanovas-Massana A."/>
            <person name="Hamond C."/>
            <person name="Santos L.A."/>
            <person name="Hacker K.P."/>
            <person name="Balassiano I."/>
            <person name="Medeiros M.A."/>
            <person name="Reis M.G."/>
            <person name="Ko A.I."/>
            <person name="Wunder E.A."/>
        </authorList>
    </citation>
    <scope>NUCLEOTIDE SEQUENCE [LARGE SCALE GENOMIC DNA]</scope>
    <source>
        <strain evidence="2">B21</strain>
    </source>
</reference>
<sequence>MQDQASAFFSSIVGSPTASKPGSEKFCDLSIFELGDGGLMFRKDRSEIRPVLFDYLVEVCGTGLESSSESKK</sequence>
<gene>
    <name evidence="1" type="ORF">DLM77_12145</name>
</gene>
<keyword evidence="2" id="KW-1185">Reference proteome</keyword>
<evidence type="ECO:0000313" key="1">
    <source>
        <dbReference type="EMBL" id="RHX79624.1"/>
    </source>
</evidence>
<dbReference type="EMBL" id="QHCR01000005">
    <property type="protein sequence ID" value="RHX79624.1"/>
    <property type="molecule type" value="Genomic_DNA"/>
</dbReference>
<evidence type="ECO:0000313" key="2">
    <source>
        <dbReference type="Proteomes" id="UP000285569"/>
    </source>
</evidence>
<comment type="caution">
    <text evidence="1">The sequence shown here is derived from an EMBL/GenBank/DDBJ whole genome shotgun (WGS) entry which is preliminary data.</text>
</comment>
<organism evidence="1 2">
    <name type="scientific">Leptospira yasudae</name>
    <dbReference type="NCBI Taxonomy" id="2202201"/>
    <lineage>
        <taxon>Bacteria</taxon>
        <taxon>Pseudomonadati</taxon>
        <taxon>Spirochaetota</taxon>
        <taxon>Spirochaetia</taxon>
        <taxon>Leptospirales</taxon>
        <taxon>Leptospiraceae</taxon>
        <taxon>Leptospira</taxon>
    </lineage>
</organism>
<name>A0ABX9M299_9LEPT</name>
<protein>
    <submittedName>
        <fullName evidence="1">Uncharacterized protein</fullName>
    </submittedName>
</protein>
<dbReference type="Proteomes" id="UP000285569">
    <property type="component" value="Unassembled WGS sequence"/>
</dbReference>
<reference evidence="1 2" key="2">
    <citation type="journal article" date="2020" name="Int. J. Syst. Evol. Microbiol.">
        <title>Leptospira yasudae sp. nov. and Leptospira stimsonii sp. nov., two new species of the pathogenic group isolated from environmental sources.</title>
        <authorList>
            <person name="Casanovas-Massana A."/>
            <person name="Hamond C."/>
            <person name="Santos L.A."/>
            <person name="de Oliveira D."/>
            <person name="Hacker K.P."/>
            <person name="Balassiano I."/>
            <person name="Costa F."/>
            <person name="Medeiros M.A."/>
            <person name="Reis M.G."/>
            <person name="Ko A.I."/>
            <person name="Wunder E.A."/>
        </authorList>
    </citation>
    <scope>NUCLEOTIDE SEQUENCE [LARGE SCALE GENOMIC DNA]</scope>
    <source>
        <strain evidence="1 2">B21</strain>
    </source>
</reference>
<proteinExistence type="predicted"/>
<accession>A0ABX9M299</accession>